<comment type="caution">
    <text evidence="1">The sequence shown here is derived from an EMBL/GenBank/DDBJ whole genome shotgun (WGS) entry which is preliminary data.</text>
</comment>
<proteinExistence type="predicted"/>
<organism evidence="1 2">
    <name type="scientific">Castilleja foliolosa</name>
    <dbReference type="NCBI Taxonomy" id="1961234"/>
    <lineage>
        <taxon>Eukaryota</taxon>
        <taxon>Viridiplantae</taxon>
        <taxon>Streptophyta</taxon>
        <taxon>Embryophyta</taxon>
        <taxon>Tracheophyta</taxon>
        <taxon>Spermatophyta</taxon>
        <taxon>Magnoliopsida</taxon>
        <taxon>eudicotyledons</taxon>
        <taxon>Gunneridae</taxon>
        <taxon>Pentapetalae</taxon>
        <taxon>asterids</taxon>
        <taxon>lamiids</taxon>
        <taxon>Lamiales</taxon>
        <taxon>Orobanchaceae</taxon>
        <taxon>Pedicularideae</taxon>
        <taxon>Castillejinae</taxon>
        <taxon>Castilleja</taxon>
    </lineage>
</organism>
<evidence type="ECO:0000313" key="2">
    <source>
        <dbReference type="Proteomes" id="UP001632038"/>
    </source>
</evidence>
<dbReference type="AlphaFoldDB" id="A0ABD3DE60"/>
<dbReference type="EMBL" id="JAVIJP010000017">
    <property type="protein sequence ID" value="KAL3639901.1"/>
    <property type="molecule type" value="Genomic_DNA"/>
</dbReference>
<sequence>MMWKLGEVSGQSALQDYLATHPSGEKRAQVLSQAKVMEEALSIYRETQSGQGVEGFL</sequence>
<protein>
    <submittedName>
        <fullName evidence="1">Metalloendopeptidase</fullName>
    </submittedName>
</protein>
<gene>
    <name evidence="1" type="primary">OMA1_2</name>
    <name evidence="1" type="ORF">CASFOL_014869</name>
</gene>
<reference evidence="2" key="1">
    <citation type="journal article" date="2024" name="IScience">
        <title>Strigolactones Initiate the Formation of Haustorium-like Structures in Castilleja.</title>
        <authorList>
            <person name="Buerger M."/>
            <person name="Peterson D."/>
            <person name="Chory J."/>
        </authorList>
    </citation>
    <scope>NUCLEOTIDE SEQUENCE [LARGE SCALE GENOMIC DNA]</scope>
</reference>
<accession>A0ABD3DE60</accession>
<dbReference type="Proteomes" id="UP001632038">
    <property type="component" value="Unassembled WGS sequence"/>
</dbReference>
<name>A0ABD3DE60_9LAMI</name>
<evidence type="ECO:0000313" key="1">
    <source>
        <dbReference type="EMBL" id="KAL3639901.1"/>
    </source>
</evidence>
<keyword evidence="2" id="KW-1185">Reference proteome</keyword>